<name>A0A2H0B5S9_9BACT</name>
<keyword evidence="1" id="KW-0812">Transmembrane</keyword>
<proteinExistence type="predicted"/>
<feature type="transmembrane region" description="Helical" evidence="1">
    <location>
        <begin position="15"/>
        <end position="40"/>
    </location>
</feature>
<dbReference type="EMBL" id="PCSR01000081">
    <property type="protein sequence ID" value="PIP53009.1"/>
    <property type="molecule type" value="Genomic_DNA"/>
</dbReference>
<evidence type="ECO:0000313" key="3">
    <source>
        <dbReference type="Proteomes" id="UP000229459"/>
    </source>
</evidence>
<organism evidence="2 3">
    <name type="scientific">Candidatus Beckwithbacteria bacterium CG23_combo_of_CG06-09_8_20_14_all_34_8</name>
    <dbReference type="NCBI Taxonomy" id="1974497"/>
    <lineage>
        <taxon>Bacteria</taxon>
        <taxon>Candidatus Beckwithiibacteriota</taxon>
    </lineage>
</organism>
<feature type="transmembrane region" description="Helical" evidence="1">
    <location>
        <begin position="52"/>
        <end position="71"/>
    </location>
</feature>
<evidence type="ECO:0000313" key="2">
    <source>
        <dbReference type="EMBL" id="PIP53009.1"/>
    </source>
</evidence>
<comment type="caution">
    <text evidence="2">The sequence shown here is derived from an EMBL/GenBank/DDBJ whole genome shotgun (WGS) entry which is preliminary data.</text>
</comment>
<dbReference type="AlphaFoldDB" id="A0A2H0B5S9"/>
<reference evidence="2 3" key="1">
    <citation type="submission" date="2017-09" db="EMBL/GenBank/DDBJ databases">
        <title>Depth-based differentiation of microbial function through sediment-hosted aquifers and enrichment of novel symbionts in the deep terrestrial subsurface.</title>
        <authorList>
            <person name="Probst A.J."/>
            <person name="Ladd B."/>
            <person name="Jarett J.K."/>
            <person name="Geller-Mcgrath D.E."/>
            <person name="Sieber C.M."/>
            <person name="Emerson J.B."/>
            <person name="Anantharaman K."/>
            <person name="Thomas B.C."/>
            <person name="Malmstrom R."/>
            <person name="Stieglmeier M."/>
            <person name="Klingl A."/>
            <person name="Woyke T."/>
            <person name="Ryan C.M."/>
            <person name="Banfield J.F."/>
        </authorList>
    </citation>
    <scope>NUCLEOTIDE SEQUENCE [LARGE SCALE GENOMIC DNA]</scope>
    <source>
        <strain evidence="2">CG23_combo_of_CG06-09_8_20_14_all_34_8</strain>
    </source>
</reference>
<evidence type="ECO:0000256" key="1">
    <source>
        <dbReference type="SAM" id="Phobius"/>
    </source>
</evidence>
<protein>
    <recommendedName>
        <fullName evidence="4">Ferric oxidoreductase domain-containing protein</fullName>
    </recommendedName>
</protein>
<keyword evidence="1" id="KW-1133">Transmembrane helix</keyword>
<dbReference type="Proteomes" id="UP000229459">
    <property type="component" value="Unassembled WGS sequence"/>
</dbReference>
<sequence>MFEQITYYLIFGKPLIFYGGIITFLMLLVTASIPILNHLGIRFLNFNWHKKLGYITILFAFIHGILALLNYF</sequence>
<accession>A0A2H0B5S9</accession>
<gene>
    <name evidence="2" type="ORF">COX08_03295</name>
</gene>
<keyword evidence="1" id="KW-0472">Membrane</keyword>
<evidence type="ECO:0008006" key="4">
    <source>
        <dbReference type="Google" id="ProtNLM"/>
    </source>
</evidence>